<proteinExistence type="predicted"/>
<gene>
    <name evidence="2" type="ORF">B7Y86_14715</name>
</gene>
<name>A0A258HEM3_9CAUL</name>
<organism evidence="2 3">
    <name type="scientific">Brevundimonas subvibrioides</name>
    <dbReference type="NCBI Taxonomy" id="74313"/>
    <lineage>
        <taxon>Bacteria</taxon>
        <taxon>Pseudomonadati</taxon>
        <taxon>Pseudomonadota</taxon>
        <taxon>Alphaproteobacteria</taxon>
        <taxon>Caulobacterales</taxon>
        <taxon>Caulobacteraceae</taxon>
        <taxon>Brevundimonas</taxon>
    </lineage>
</organism>
<comment type="caution">
    <text evidence="2">The sequence shown here is derived from an EMBL/GenBank/DDBJ whole genome shotgun (WGS) entry which is preliminary data.</text>
</comment>
<feature type="region of interest" description="Disordered" evidence="1">
    <location>
        <begin position="1"/>
        <end position="26"/>
    </location>
</feature>
<accession>A0A258HEM3</accession>
<evidence type="ECO:0000256" key="1">
    <source>
        <dbReference type="SAM" id="MobiDB-lite"/>
    </source>
</evidence>
<evidence type="ECO:0000313" key="3">
    <source>
        <dbReference type="Proteomes" id="UP000216147"/>
    </source>
</evidence>
<evidence type="ECO:0000313" key="2">
    <source>
        <dbReference type="EMBL" id="OYX55054.1"/>
    </source>
</evidence>
<feature type="compositionally biased region" description="Low complexity" evidence="1">
    <location>
        <begin position="14"/>
        <end position="26"/>
    </location>
</feature>
<protein>
    <submittedName>
        <fullName evidence="2">Uncharacterized protein</fullName>
    </submittedName>
</protein>
<sequence>MKRSAAPPSHAVESRPGPGSGPSARPAVILTHRQSLCAVIVLALQLAACATPVADAAVRPLRDLNLVHTDLPAALVNVVAAPYAPPSPDDCEGAAAELAALDAALGEDIDTAPSSTSSGPTALLQDAIQGLADLPYRNVLRQLSGAAAADRTRAKAILAGMVRRGFLKGLSQGRGCPNVGPA</sequence>
<dbReference type="AlphaFoldDB" id="A0A258HEM3"/>
<dbReference type="Proteomes" id="UP000216147">
    <property type="component" value="Unassembled WGS sequence"/>
</dbReference>
<dbReference type="EMBL" id="NCEQ01000017">
    <property type="protein sequence ID" value="OYX55054.1"/>
    <property type="molecule type" value="Genomic_DNA"/>
</dbReference>
<reference evidence="2 3" key="1">
    <citation type="submission" date="2017-03" db="EMBL/GenBank/DDBJ databases">
        <title>Lifting the veil on microbial sulfur biogeochemistry in mining wastewaters.</title>
        <authorList>
            <person name="Kantor R.S."/>
            <person name="Colenbrander Nelson T."/>
            <person name="Marshall S."/>
            <person name="Bennett D."/>
            <person name="Apte S."/>
            <person name="Camacho D."/>
            <person name="Thomas B.C."/>
            <person name="Warren L.A."/>
            <person name="Banfield J.F."/>
        </authorList>
    </citation>
    <scope>NUCLEOTIDE SEQUENCE [LARGE SCALE GENOMIC DNA]</scope>
    <source>
        <strain evidence="2">32-68-21</strain>
    </source>
</reference>